<dbReference type="EMBL" id="GBXM01028492">
    <property type="protein sequence ID" value="JAH80085.1"/>
    <property type="molecule type" value="Transcribed_RNA"/>
</dbReference>
<accession>A0A0E9VRS4</accession>
<proteinExistence type="predicted"/>
<dbReference type="AlphaFoldDB" id="A0A0E9VRS4"/>
<organism evidence="1">
    <name type="scientific">Anguilla anguilla</name>
    <name type="common">European freshwater eel</name>
    <name type="synonym">Muraena anguilla</name>
    <dbReference type="NCBI Taxonomy" id="7936"/>
    <lineage>
        <taxon>Eukaryota</taxon>
        <taxon>Metazoa</taxon>
        <taxon>Chordata</taxon>
        <taxon>Craniata</taxon>
        <taxon>Vertebrata</taxon>
        <taxon>Euteleostomi</taxon>
        <taxon>Actinopterygii</taxon>
        <taxon>Neopterygii</taxon>
        <taxon>Teleostei</taxon>
        <taxon>Anguilliformes</taxon>
        <taxon>Anguillidae</taxon>
        <taxon>Anguilla</taxon>
    </lineage>
</organism>
<reference evidence="1" key="2">
    <citation type="journal article" date="2015" name="Fish Shellfish Immunol.">
        <title>Early steps in the European eel (Anguilla anguilla)-Vibrio vulnificus interaction in the gills: Role of the RtxA13 toxin.</title>
        <authorList>
            <person name="Callol A."/>
            <person name="Pajuelo D."/>
            <person name="Ebbesson L."/>
            <person name="Teles M."/>
            <person name="MacKenzie S."/>
            <person name="Amaro C."/>
        </authorList>
    </citation>
    <scope>NUCLEOTIDE SEQUENCE</scope>
</reference>
<protein>
    <submittedName>
        <fullName evidence="1">Uncharacterized protein</fullName>
    </submittedName>
</protein>
<sequence length="42" mass="4820">MPQYPLCWYFKCDTFFFCLFLFEKCSLNCPVGGPAPAVFCNA</sequence>
<evidence type="ECO:0000313" key="1">
    <source>
        <dbReference type="EMBL" id="JAH80085.1"/>
    </source>
</evidence>
<reference evidence="1" key="1">
    <citation type="submission" date="2014-11" db="EMBL/GenBank/DDBJ databases">
        <authorList>
            <person name="Amaro Gonzalez C."/>
        </authorList>
    </citation>
    <scope>NUCLEOTIDE SEQUENCE</scope>
</reference>
<name>A0A0E9VRS4_ANGAN</name>